<dbReference type="Gene3D" id="3.30.40.10">
    <property type="entry name" value="Zinc/RING finger domain, C3HC4 (zinc finger)"/>
    <property type="match status" value="1"/>
</dbReference>
<evidence type="ECO:0000256" key="4">
    <source>
        <dbReference type="PROSITE-ProRule" id="PRU00175"/>
    </source>
</evidence>
<protein>
    <recommendedName>
        <fullName evidence="5">RING-type domain-containing protein</fullName>
    </recommendedName>
</protein>
<reference evidence="6" key="1">
    <citation type="submission" date="2023-06" db="EMBL/GenBank/DDBJ databases">
        <title>Genome-scale phylogeny and comparative genomics of the fungal order Sordariales.</title>
        <authorList>
            <consortium name="Lawrence Berkeley National Laboratory"/>
            <person name="Hensen N."/>
            <person name="Bonometti L."/>
            <person name="Westerberg I."/>
            <person name="Brannstrom I.O."/>
            <person name="Guillou S."/>
            <person name="Cros-Aarteil S."/>
            <person name="Calhoun S."/>
            <person name="Haridas S."/>
            <person name="Kuo A."/>
            <person name="Mondo S."/>
            <person name="Pangilinan J."/>
            <person name="Riley R."/>
            <person name="Labutti K."/>
            <person name="Andreopoulos B."/>
            <person name="Lipzen A."/>
            <person name="Chen C."/>
            <person name="Yanf M."/>
            <person name="Daum C."/>
            <person name="Ng V."/>
            <person name="Clum A."/>
            <person name="Steindorff A."/>
            <person name="Ohm R."/>
            <person name="Martin F."/>
            <person name="Silar P."/>
            <person name="Natvig D."/>
            <person name="Lalanne C."/>
            <person name="Gautier V."/>
            <person name="Ament-Velasquez S.L."/>
            <person name="Kruys A."/>
            <person name="Hutchinson M.I."/>
            <person name="Powell A.J."/>
            <person name="Barry K."/>
            <person name="Miller A.N."/>
            <person name="Grigoriev I.V."/>
            <person name="Debuchy R."/>
            <person name="Gladieux P."/>
            <person name="Thoren M.H."/>
            <person name="Johannesson H."/>
        </authorList>
    </citation>
    <scope>NUCLEOTIDE SEQUENCE</scope>
    <source>
        <strain evidence="6">CBS 606.72</strain>
    </source>
</reference>
<accession>A0AA39WJQ6</accession>
<comment type="caution">
    <text evidence="6">The sequence shown here is derived from an EMBL/GenBank/DDBJ whole genome shotgun (WGS) entry which is preliminary data.</text>
</comment>
<dbReference type="PROSITE" id="PS50089">
    <property type="entry name" value="ZF_RING_2"/>
    <property type="match status" value="1"/>
</dbReference>
<dbReference type="InterPro" id="IPR018957">
    <property type="entry name" value="Znf_C3HC4_RING-type"/>
</dbReference>
<keyword evidence="3" id="KW-0862">Zinc</keyword>
<dbReference type="SUPFAM" id="SSF57850">
    <property type="entry name" value="RING/U-box"/>
    <property type="match status" value="1"/>
</dbReference>
<name>A0AA39WJQ6_9PEZI</name>
<proteinExistence type="predicted"/>
<dbReference type="SMART" id="SM00184">
    <property type="entry name" value="RING"/>
    <property type="match status" value="1"/>
</dbReference>
<organism evidence="6 7">
    <name type="scientific">Immersiella caudata</name>
    <dbReference type="NCBI Taxonomy" id="314043"/>
    <lineage>
        <taxon>Eukaryota</taxon>
        <taxon>Fungi</taxon>
        <taxon>Dikarya</taxon>
        <taxon>Ascomycota</taxon>
        <taxon>Pezizomycotina</taxon>
        <taxon>Sordariomycetes</taxon>
        <taxon>Sordariomycetidae</taxon>
        <taxon>Sordariales</taxon>
        <taxon>Lasiosphaeriaceae</taxon>
        <taxon>Immersiella</taxon>
    </lineage>
</organism>
<evidence type="ECO:0000313" key="6">
    <source>
        <dbReference type="EMBL" id="KAK0616636.1"/>
    </source>
</evidence>
<dbReference type="InterPro" id="IPR013083">
    <property type="entry name" value="Znf_RING/FYVE/PHD"/>
</dbReference>
<dbReference type="Proteomes" id="UP001175000">
    <property type="component" value="Unassembled WGS sequence"/>
</dbReference>
<dbReference type="AlphaFoldDB" id="A0AA39WJQ6"/>
<dbReference type="EMBL" id="JAULSU010000005">
    <property type="protein sequence ID" value="KAK0616636.1"/>
    <property type="molecule type" value="Genomic_DNA"/>
</dbReference>
<evidence type="ECO:0000259" key="5">
    <source>
        <dbReference type="PROSITE" id="PS50089"/>
    </source>
</evidence>
<keyword evidence="2 4" id="KW-0863">Zinc-finger</keyword>
<evidence type="ECO:0000256" key="3">
    <source>
        <dbReference type="ARBA" id="ARBA00022833"/>
    </source>
</evidence>
<sequence>MVARVVPRFIEDFAVWHQVKNRILNPNPNSDARVVCDICKDTQLTIVGISSSLASAIDREGPGIVTPCGHMFCADCWKNHEANTKDWEENVSVDDDRDEDRYACPKCREDLHFPACLCPYGVNKLPTAVDYQRFVEENGPVSLAVFLQGEVALTLLELDANQQGRPERCFTCFHMQFGQFVELFEYLVSNPHLSSRAVAAYFKSASSSAYSALAVIVHAHNIHRNLLGALNTTATVVDLKFPGCPPTHTLRMMMGSFPRGDDGWVFCVELIDDASGVSVEGAPVYLAVPTDVVDPCHILTALPFSG</sequence>
<keyword evidence="7" id="KW-1185">Reference proteome</keyword>
<evidence type="ECO:0000256" key="1">
    <source>
        <dbReference type="ARBA" id="ARBA00022723"/>
    </source>
</evidence>
<evidence type="ECO:0000256" key="2">
    <source>
        <dbReference type="ARBA" id="ARBA00022771"/>
    </source>
</evidence>
<dbReference type="GO" id="GO:0008270">
    <property type="term" value="F:zinc ion binding"/>
    <property type="evidence" value="ECO:0007669"/>
    <property type="project" value="UniProtKB-KW"/>
</dbReference>
<evidence type="ECO:0000313" key="7">
    <source>
        <dbReference type="Proteomes" id="UP001175000"/>
    </source>
</evidence>
<dbReference type="InterPro" id="IPR001841">
    <property type="entry name" value="Znf_RING"/>
</dbReference>
<keyword evidence="1" id="KW-0479">Metal-binding</keyword>
<dbReference type="Pfam" id="PF00097">
    <property type="entry name" value="zf-C3HC4"/>
    <property type="match status" value="1"/>
</dbReference>
<feature type="domain" description="RING-type" evidence="5">
    <location>
        <begin position="36"/>
        <end position="108"/>
    </location>
</feature>
<gene>
    <name evidence="6" type="ORF">B0T14DRAFT_568220</name>
</gene>